<feature type="region of interest" description="Domain I, interacts with DnaA modulators" evidence="8">
    <location>
        <begin position="1"/>
        <end position="84"/>
    </location>
</feature>
<evidence type="ECO:0000256" key="3">
    <source>
        <dbReference type="ARBA" id="ARBA00022705"/>
    </source>
</evidence>
<dbReference type="Gene3D" id="1.10.1750.10">
    <property type="match status" value="1"/>
</dbReference>
<evidence type="ECO:0000259" key="13">
    <source>
        <dbReference type="SMART" id="SM00382"/>
    </source>
</evidence>
<keyword evidence="7 8" id="KW-0238">DNA-binding</keyword>
<name>A0A0G1VG45_9BACT</name>
<evidence type="ECO:0000313" key="15">
    <source>
        <dbReference type="EMBL" id="KKW05528.1"/>
    </source>
</evidence>
<dbReference type="CDD" id="cd00009">
    <property type="entry name" value="AAA"/>
    <property type="match status" value="1"/>
</dbReference>
<dbReference type="CDD" id="cd06571">
    <property type="entry name" value="Bac_DnaA_C"/>
    <property type="match status" value="1"/>
</dbReference>
<dbReference type="PRINTS" id="PR00051">
    <property type="entry name" value="DNAA"/>
</dbReference>
<accession>A0A0G1VG45</accession>
<dbReference type="NCBIfam" id="TIGR00362">
    <property type="entry name" value="DnaA"/>
    <property type="match status" value="1"/>
</dbReference>
<dbReference type="Pfam" id="PF00308">
    <property type="entry name" value="Bac_DnaA"/>
    <property type="match status" value="1"/>
</dbReference>
<evidence type="ECO:0000256" key="10">
    <source>
        <dbReference type="RuleBase" id="RU000577"/>
    </source>
</evidence>
<dbReference type="GO" id="GO:0005886">
    <property type="term" value="C:plasma membrane"/>
    <property type="evidence" value="ECO:0007669"/>
    <property type="project" value="TreeGrafter"/>
</dbReference>
<keyword evidence="6 8" id="KW-0446">Lipid-binding</keyword>
<dbReference type="PATRIC" id="fig|1618342.3.peg.495"/>
<dbReference type="PANTHER" id="PTHR30050">
    <property type="entry name" value="CHROMOSOMAL REPLICATION INITIATOR PROTEIN DNAA"/>
    <property type="match status" value="1"/>
</dbReference>
<dbReference type="InterPro" id="IPR024633">
    <property type="entry name" value="DnaA_N_dom"/>
</dbReference>
<evidence type="ECO:0000256" key="11">
    <source>
        <dbReference type="RuleBase" id="RU004227"/>
    </source>
</evidence>
<dbReference type="InterPro" id="IPR003593">
    <property type="entry name" value="AAA+_ATPase"/>
</dbReference>
<keyword evidence="2 8" id="KW-0963">Cytoplasm</keyword>
<organism evidence="15 16">
    <name type="scientific">candidate division CPR1 bacterium GW2011_GWC1_49_13</name>
    <dbReference type="NCBI Taxonomy" id="1618342"/>
    <lineage>
        <taxon>Bacteria</taxon>
        <taxon>candidate division CPR1</taxon>
    </lineage>
</organism>
<evidence type="ECO:0000256" key="7">
    <source>
        <dbReference type="ARBA" id="ARBA00023125"/>
    </source>
</evidence>
<feature type="domain" description="AAA+ ATPase" evidence="13">
    <location>
        <begin position="135"/>
        <end position="270"/>
    </location>
</feature>
<sequence>METTELWKNTISYLETDLSRGVLNTFFANTKLSSLDNGKAQVVCPSKITADYLRRRYLPQVSQALKSLTEKDWEVEFQVSQENAPIKEAELGPLFTPPALDGLVSRYTFENFVVGLPNQLAAQIASSLVEGAGNSVSPLFIHSGVGLGKTHLIHAIGNAIKERDPQMKVLYVGAEQFTNEFIKSVQNSRSAAVFRKRFRAVDILLVDDVQFFAKREGTQEEFFNTFNELYLAGKRVVLTSDQHPEEIKKLDSRLVSRFCGGVVADMQEPDVDMRLEILKRKAAEWEQAVAEETLLTLAQDISGSIRHLEGALNQLLAIATTKHIAPTRDLAQAILKNRPQPQHFLKPQDVIAETSAKYGITVEEIKSAKRQKELVRPRQVAAYLLRALAQLSLSQIGEMLGGRDHTTILHSIQKIEKEQQENQILKEQLRTLRGEILGKTS</sequence>
<feature type="binding site" evidence="8">
    <location>
        <position position="150"/>
    </location>
    <ligand>
        <name>ATP</name>
        <dbReference type="ChEBI" id="CHEBI:30616"/>
    </ligand>
</feature>
<evidence type="ECO:0000256" key="6">
    <source>
        <dbReference type="ARBA" id="ARBA00023121"/>
    </source>
</evidence>
<feature type="binding site" evidence="8">
    <location>
        <position position="148"/>
    </location>
    <ligand>
        <name>ATP</name>
        <dbReference type="ChEBI" id="CHEBI:30616"/>
    </ligand>
</feature>
<evidence type="ECO:0000313" key="16">
    <source>
        <dbReference type="Proteomes" id="UP000034119"/>
    </source>
</evidence>
<dbReference type="GO" id="GO:0005737">
    <property type="term" value="C:cytoplasm"/>
    <property type="evidence" value="ECO:0007669"/>
    <property type="project" value="UniProtKB-SubCell"/>
</dbReference>
<comment type="domain">
    <text evidence="8">Domain I is involved in oligomerization and binding regulators, domain II is flexibile and of varying length in different bacteria, domain III forms the AAA+ region, while domain IV binds dsDNA.</text>
</comment>
<dbReference type="PANTHER" id="PTHR30050:SF2">
    <property type="entry name" value="CHROMOSOMAL REPLICATION INITIATOR PROTEIN DNAA"/>
    <property type="match status" value="1"/>
</dbReference>
<dbReference type="STRING" id="1618342.UY40_C0016G0008"/>
<dbReference type="InterPro" id="IPR038454">
    <property type="entry name" value="DnaA_N_sf"/>
</dbReference>
<dbReference type="EMBL" id="LCPW01000016">
    <property type="protein sequence ID" value="KKW05528.1"/>
    <property type="molecule type" value="Genomic_DNA"/>
</dbReference>
<dbReference type="Proteomes" id="UP000034119">
    <property type="component" value="Unassembled WGS sequence"/>
</dbReference>
<dbReference type="InterPro" id="IPR013159">
    <property type="entry name" value="DnaA_C"/>
</dbReference>
<dbReference type="InterPro" id="IPR013317">
    <property type="entry name" value="DnaA_dom"/>
</dbReference>
<keyword evidence="4 8" id="KW-0547">Nucleotide-binding</keyword>
<gene>
    <name evidence="8" type="primary">dnaA</name>
    <name evidence="15" type="ORF">UY40_C0016G0008</name>
</gene>
<dbReference type="AlphaFoldDB" id="A0A0G1VG45"/>
<dbReference type="HAMAP" id="MF_00377">
    <property type="entry name" value="DnaA_bact"/>
    <property type="match status" value="1"/>
</dbReference>
<reference evidence="15 16" key="1">
    <citation type="journal article" date="2015" name="Nature">
        <title>rRNA introns, odd ribosomes, and small enigmatic genomes across a large radiation of phyla.</title>
        <authorList>
            <person name="Brown C.T."/>
            <person name="Hug L.A."/>
            <person name="Thomas B.C."/>
            <person name="Sharon I."/>
            <person name="Castelle C.J."/>
            <person name="Singh A."/>
            <person name="Wilkins M.J."/>
            <person name="Williams K.H."/>
            <person name="Banfield J.F."/>
        </authorList>
    </citation>
    <scope>NUCLEOTIDE SEQUENCE [LARGE SCALE GENOMIC DNA]</scope>
</reference>
<dbReference type="Pfam" id="PF08299">
    <property type="entry name" value="Bac_DnaA_C"/>
    <property type="match status" value="1"/>
</dbReference>
<evidence type="ECO:0000256" key="12">
    <source>
        <dbReference type="SAM" id="Coils"/>
    </source>
</evidence>
<dbReference type="Pfam" id="PF11638">
    <property type="entry name" value="DnaA_N"/>
    <property type="match status" value="1"/>
</dbReference>
<feature type="binding site" evidence="8">
    <location>
        <position position="149"/>
    </location>
    <ligand>
        <name>ATP</name>
        <dbReference type="ChEBI" id="CHEBI:30616"/>
    </ligand>
</feature>
<comment type="subcellular location">
    <subcellularLocation>
        <location evidence="8">Cytoplasm</location>
    </subcellularLocation>
</comment>
<feature type="coiled-coil region" evidence="12">
    <location>
        <begin position="408"/>
        <end position="435"/>
    </location>
</feature>
<comment type="caution">
    <text evidence="8">Lacks conserved residue(s) required for the propagation of feature annotation.</text>
</comment>
<dbReference type="InterPro" id="IPR020591">
    <property type="entry name" value="Chromosome_initiator_DnaA-like"/>
</dbReference>
<keyword evidence="12" id="KW-0175">Coiled coil</keyword>
<dbReference type="Gene3D" id="1.10.8.60">
    <property type="match status" value="1"/>
</dbReference>
<dbReference type="GO" id="GO:0005524">
    <property type="term" value="F:ATP binding"/>
    <property type="evidence" value="ECO:0007669"/>
    <property type="project" value="UniProtKB-UniRule"/>
</dbReference>
<feature type="region of interest" description="Domain IV, binds dsDNA" evidence="8">
    <location>
        <begin position="320"/>
        <end position="441"/>
    </location>
</feature>
<protein>
    <recommendedName>
        <fullName evidence="8 9">Chromosomal replication initiator protein DnaA</fullName>
    </recommendedName>
</protein>
<dbReference type="GO" id="GO:0006275">
    <property type="term" value="P:regulation of DNA replication"/>
    <property type="evidence" value="ECO:0007669"/>
    <property type="project" value="UniProtKB-UniRule"/>
</dbReference>
<feature type="domain" description="Chromosomal replication initiator DnaA C-terminal" evidence="14">
    <location>
        <begin position="346"/>
        <end position="415"/>
    </location>
</feature>
<proteinExistence type="inferred from homology"/>
<dbReference type="PROSITE" id="PS01008">
    <property type="entry name" value="DNAA"/>
    <property type="match status" value="1"/>
</dbReference>
<evidence type="ECO:0000256" key="2">
    <source>
        <dbReference type="ARBA" id="ARBA00022490"/>
    </source>
</evidence>
<comment type="subunit">
    <text evidence="8">Oligomerizes as a right-handed, spiral filament on DNA at oriC.</text>
</comment>
<comment type="caution">
    <text evidence="15">The sequence shown here is derived from an EMBL/GenBank/DDBJ whole genome shotgun (WGS) entry which is preliminary data.</text>
</comment>
<dbReference type="GO" id="GO:0003688">
    <property type="term" value="F:DNA replication origin binding"/>
    <property type="evidence" value="ECO:0007669"/>
    <property type="project" value="UniProtKB-UniRule"/>
</dbReference>
<comment type="function">
    <text evidence="8 10">Plays an essential role in the initiation and regulation of chromosomal replication. ATP-DnaA binds to the origin of replication (oriC) to initiate formation of the DNA replication initiation complex once per cell cycle. Binds the DnaA box (a 9 base pair repeat at the origin) and separates the double-stranded (ds)DNA. Forms a right-handed helical filament on oriC DNA; dsDNA binds to the exterior of the filament while single-stranded (ss)DNA is stabiized in the filament's interior. The ATP-DnaA-oriC complex binds and stabilizes one strand of the AT-rich DNA unwinding element (DUE), permitting loading of DNA polymerase. After initiation quickly degrades to an ADP-DnaA complex that is not apt for DNA replication. Binds acidic phospholipids.</text>
</comment>
<dbReference type="InterPro" id="IPR018312">
    <property type="entry name" value="Chromosome_initiator_DnaA_CS"/>
</dbReference>
<dbReference type="GO" id="GO:0006270">
    <property type="term" value="P:DNA replication initiation"/>
    <property type="evidence" value="ECO:0007669"/>
    <property type="project" value="UniProtKB-UniRule"/>
</dbReference>
<dbReference type="SUPFAM" id="SSF48295">
    <property type="entry name" value="TrpR-like"/>
    <property type="match status" value="1"/>
</dbReference>
<evidence type="ECO:0000256" key="5">
    <source>
        <dbReference type="ARBA" id="ARBA00022840"/>
    </source>
</evidence>
<evidence type="ECO:0000259" key="14">
    <source>
        <dbReference type="SMART" id="SM00760"/>
    </source>
</evidence>
<dbReference type="SMART" id="SM00760">
    <property type="entry name" value="Bac_DnaA_C"/>
    <property type="match status" value="1"/>
</dbReference>
<dbReference type="GO" id="GO:0008289">
    <property type="term" value="F:lipid binding"/>
    <property type="evidence" value="ECO:0007669"/>
    <property type="project" value="UniProtKB-KW"/>
</dbReference>
<dbReference type="InterPro" id="IPR010921">
    <property type="entry name" value="Trp_repressor/repl_initiator"/>
</dbReference>
<evidence type="ECO:0000256" key="1">
    <source>
        <dbReference type="ARBA" id="ARBA00006583"/>
    </source>
</evidence>
<comment type="similarity">
    <text evidence="1 8 11">Belongs to the DnaA family.</text>
</comment>
<dbReference type="Gene3D" id="3.40.50.300">
    <property type="entry name" value="P-loop containing nucleotide triphosphate hydrolases"/>
    <property type="match status" value="1"/>
</dbReference>
<evidence type="ECO:0000256" key="9">
    <source>
        <dbReference type="NCBIfam" id="TIGR00362"/>
    </source>
</evidence>
<dbReference type="InterPro" id="IPR001957">
    <property type="entry name" value="Chromosome_initiator_DnaA"/>
</dbReference>
<dbReference type="Gene3D" id="3.30.300.180">
    <property type="match status" value="1"/>
</dbReference>
<keyword evidence="3 8" id="KW-0235">DNA replication</keyword>
<evidence type="ECO:0000256" key="4">
    <source>
        <dbReference type="ARBA" id="ARBA00022741"/>
    </source>
</evidence>
<dbReference type="SMART" id="SM00382">
    <property type="entry name" value="AAA"/>
    <property type="match status" value="1"/>
</dbReference>
<dbReference type="InterPro" id="IPR027417">
    <property type="entry name" value="P-loop_NTPase"/>
</dbReference>
<keyword evidence="5 8" id="KW-0067">ATP-binding</keyword>
<evidence type="ECO:0000256" key="8">
    <source>
        <dbReference type="HAMAP-Rule" id="MF_00377"/>
    </source>
</evidence>
<feature type="binding site" evidence="8">
    <location>
        <position position="146"/>
    </location>
    <ligand>
        <name>ATP</name>
        <dbReference type="ChEBI" id="CHEBI:30616"/>
    </ligand>
</feature>
<dbReference type="SUPFAM" id="SSF52540">
    <property type="entry name" value="P-loop containing nucleoside triphosphate hydrolases"/>
    <property type="match status" value="1"/>
</dbReference>